<sequence>MSDTVRQKAQESEPLVAEVTSVNLPAPSTEIVALAAADPATSAEIERRIDEIDMGDTNSIVSFGSNAQVELQEISQSMLADVRNKDVGPAGDSLRDIVSTIRGFSISELDVRRKRSWWERLLGRAAPIANFVARFEEVQGQIDGITDNLLHHEHKLLKDIKSLDQLYDKTLAFYDELALYIAAGEEKLTRLDGREIPAKETEVANAAEEQGVMKAQELRDLRAARDDLERRVHDLKLTRQVTMQSLPSIRLVQENDKSLVTKINSTLVNTVPLWETQLAQAVTIQRSAEAAEAVRDANDLTNELLTANAKNLREANKTIREEMERGVFDIEAVKQANADLIATIQESLQIADEGKAKRAVAEQELKKMENELKTTLASAKARKDGIGSNSGESVPT</sequence>
<evidence type="ECO:0000256" key="1">
    <source>
        <dbReference type="ARBA" id="ARBA00005541"/>
    </source>
</evidence>
<evidence type="ECO:0000256" key="2">
    <source>
        <dbReference type="PIRNR" id="PIRNR026508"/>
    </source>
</evidence>
<dbReference type="PIRSF" id="PIRSF026508">
    <property type="entry name" value="TelA"/>
    <property type="match status" value="1"/>
</dbReference>
<dbReference type="AlphaFoldDB" id="A0A238IZL0"/>
<keyword evidence="3" id="KW-0175">Coiled coil</keyword>
<comment type="similarity">
    <text evidence="1 2">Belongs to the TelA family.</text>
</comment>
<dbReference type="PANTHER" id="PTHR38432:SF1">
    <property type="entry name" value="TELA-LIKE PROTEIN SAOUHSC_01408"/>
    <property type="match status" value="1"/>
</dbReference>
<evidence type="ECO:0000313" key="6">
    <source>
        <dbReference type="Proteomes" id="UP000201838"/>
    </source>
</evidence>
<dbReference type="Proteomes" id="UP000201838">
    <property type="component" value="Unassembled WGS sequence"/>
</dbReference>
<accession>A0A238IZL0</accession>
<dbReference type="OrthoDB" id="9768858at2"/>
<dbReference type="PANTHER" id="PTHR38432">
    <property type="entry name" value="TELA-LIKE PROTEIN SAOUHSC_01408"/>
    <property type="match status" value="1"/>
</dbReference>
<feature type="region of interest" description="Disordered" evidence="4">
    <location>
        <begin position="376"/>
        <end position="396"/>
    </location>
</feature>
<feature type="compositionally biased region" description="Polar residues" evidence="4">
    <location>
        <begin position="387"/>
        <end position="396"/>
    </location>
</feature>
<dbReference type="RefSeq" id="WP_093973462.1">
    <property type="nucleotide sequence ID" value="NZ_FXXQ01000004.1"/>
</dbReference>
<feature type="coiled-coil region" evidence="3">
    <location>
        <begin position="290"/>
        <end position="322"/>
    </location>
</feature>
<evidence type="ECO:0000256" key="4">
    <source>
        <dbReference type="SAM" id="MobiDB-lite"/>
    </source>
</evidence>
<dbReference type="Pfam" id="PF05816">
    <property type="entry name" value="TelA"/>
    <property type="match status" value="1"/>
</dbReference>
<protein>
    <submittedName>
        <fullName evidence="5">TelA-like protein</fullName>
    </submittedName>
</protein>
<proteinExistence type="inferred from homology"/>
<evidence type="ECO:0000256" key="3">
    <source>
        <dbReference type="SAM" id="Coils"/>
    </source>
</evidence>
<name>A0A238IZL0_9RHOB</name>
<gene>
    <name evidence="5" type="ORF">BOA8489_01588</name>
</gene>
<dbReference type="EMBL" id="FXXQ01000004">
    <property type="protein sequence ID" value="SMX23481.1"/>
    <property type="molecule type" value="Genomic_DNA"/>
</dbReference>
<organism evidence="5 6">
    <name type="scientific">Boseongicola aestuarii</name>
    <dbReference type="NCBI Taxonomy" id="1470561"/>
    <lineage>
        <taxon>Bacteria</taxon>
        <taxon>Pseudomonadati</taxon>
        <taxon>Pseudomonadota</taxon>
        <taxon>Alphaproteobacteria</taxon>
        <taxon>Rhodobacterales</taxon>
        <taxon>Paracoccaceae</taxon>
        <taxon>Boseongicola</taxon>
    </lineage>
</organism>
<evidence type="ECO:0000313" key="5">
    <source>
        <dbReference type="EMBL" id="SMX23481.1"/>
    </source>
</evidence>
<reference evidence="5 6" key="1">
    <citation type="submission" date="2017-05" db="EMBL/GenBank/DDBJ databases">
        <authorList>
            <person name="Song R."/>
            <person name="Chenine A.L."/>
            <person name="Ruprecht R.M."/>
        </authorList>
    </citation>
    <scope>NUCLEOTIDE SEQUENCE [LARGE SCALE GENOMIC DNA]</scope>
    <source>
        <strain evidence="5 6">CECT 8489</strain>
    </source>
</reference>
<keyword evidence="6" id="KW-1185">Reference proteome</keyword>
<dbReference type="InterPro" id="IPR008863">
    <property type="entry name" value="Toxic_anion-R_TelA"/>
</dbReference>